<protein>
    <submittedName>
        <fullName evidence="1">Uncharacterized protein</fullName>
    </submittedName>
</protein>
<sequence>MKYQRLERISGLERVPAGFGGVSGEVAIAPSPLEIGKTLE</sequence>
<reference evidence="1 2" key="1">
    <citation type="journal article" date="2016" name="Genome Announc.">
        <title>Draft Genome Sequence of the Thermotolerant Cyanobacterium Desertifilum sp. IPPAS B-1220.</title>
        <authorList>
            <person name="Mironov K.S."/>
            <person name="Sinetova M.A."/>
            <person name="Bolatkhan K."/>
            <person name="Zayadan B.K."/>
            <person name="Ustinova V.V."/>
            <person name="Kupriyanova E.V."/>
            <person name="Skrypnik A.N."/>
            <person name="Gogoleva N.E."/>
            <person name="Gogolev Y.V."/>
            <person name="Los D.A."/>
        </authorList>
    </citation>
    <scope>NUCLEOTIDE SEQUENCE [LARGE SCALE GENOMIC DNA]</scope>
    <source>
        <strain evidence="1 2">IPPAS B-1220</strain>
    </source>
</reference>
<accession>A0ACD5GZG7</accession>
<evidence type="ECO:0000313" key="2">
    <source>
        <dbReference type="Proteomes" id="UP000095472"/>
    </source>
</evidence>
<keyword evidence="2" id="KW-1185">Reference proteome</keyword>
<proteinExistence type="predicted"/>
<dbReference type="Proteomes" id="UP000095472">
    <property type="component" value="Chromosome"/>
</dbReference>
<name>A0ACD5GZG7_9CYAN</name>
<organism evidence="1 2">
    <name type="scientific">Desertifilum tharense IPPAS B-1220</name>
    <dbReference type="NCBI Taxonomy" id="1781255"/>
    <lineage>
        <taxon>Bacteria</taxon>
        <taxon>Bacillati</taxon>
        <taxon>Cyanobacteriota</taxon>
        <taxon>Cyanophyceae</taxon>
        <taxon>Desertifilales</taxon>
        <taxon>Desertifilaceae</taxon>
        <taxon>Desertifilum</taxon>
    </lineage>
</organism>
<evidence type="ECO:0000313" key="1">
    <source>
        <dbReference type="EMBL" id="XPM66388.1"/>
    </source>
</evidence>
<dbReference type="EMBL" id="CP182909">
    <property type="protein sequence ID" value="XPM66388.1"/>
    <property type="molecule type" value="Genomic_DNA"/>
</dbReference>
<gene>
    <name evidence="1" type="ORF">BH720_014270</name>
</gene>